<gene>
    <name evidence="1" type="ORF">LCGC14_0321530</name>
</gene>
<accession>A0A0F9TPD8</accession>
<protein>
    <submittedName>
        <fullName evidence="1">Uncharacterized protein</fullName>
    </submittedName>
</protein>
<comment type="caution">
    <text evidence="1">The sequence shown here is derived from an EMBL/GenBank/DDBJ whole genome shotgun (WGS) entry which is preliminary data.</text>
</comment>
<dbReference type="EMBL" id="LAZR01000218">
    <property type="protein sequence ID" value="KKN81199.1"/>
    <property type="molecule type" value="Genomic_DNA"/>
</dbReference>
<proteinExistence type="predicted"/>
<evidence type="ECO:0000313" key="1">
    <source>
        <dbReference type="EMBL" id="KKN81199.1"/>
    </source>
</evidence>
<organism evidence="1">
    <name type="scientific">marine sediment metagenome</name>
    <dbReference type="NCBI Taxonomy" id="412755"/>
    <lineage>
        <taxon>unclassified sequences</taxon>
        <taxon>metagenomes</taxon>
        <taxon>ecological metagenomes</taxon>
    </lineage>
</organism>
<dbReference type="AlphaFoldDB" id="A0A0F9TPD8"/>
<reference evidence="1" key="1">
    <citation type="journal article" date="2015" name="Nature">
        <title>Complex archaea that bridge the gap between prokaryotes and eukaryotes.</title>
        <authorList>
            <person name="Spang A."/>
            <person name="Saw J.H."/>
            <person name="Jorgensen S.L."/>
            <person name="Zaremba-Niedzwiedzka K."/>
            <person name="Martijn J."/>
            <person name="Lind A.E."/>
            <person name="van Eijk R."/>
            <person name="Schleper C."/>
            <person name="Guy L."/>
            <person name="Ettema T.J."/>
        </authorList>
    </citation>
    <scope>NUCLEOTIDE SEQUENCE</scope>
</reference>
<sequence length="32" mass="3698">MRELHQVLNPFLMIDEINSDDAADDMGGFHEH</sequence>
<name>A0A0F9TPD8_9ZZZZ</name>